<dbReference type="InterPro" id="IPR034005">
    <property type="entry name" value="M3A_DCP"/>
</dbReference>
<keyword evidence="11" id="KW-1185">Reference proteome</keyword>
<dbReference type="RefSeq" id="WP_379539988.1">
    <property type="nucleotide sequence ID" value="NZ_JBHSDR010000008.1"/>
</dbReference>
<proteinExistence type="inferred from homology"/>
<dbReference type="SUPFAM" id="SSF55486">
    <property type="entry name" value="Metalloproteases ('zincins'), catalytic domain"/>
    <property type="match status" value="1"/>
</dbReference>
<dbReference type="InterPro" id="IPR024077">
    <property type="entry name" value="Neurolysin/TOP_dom2"/>
</dbReference>
<comment type="cofactor">
    <cofactor evidence="7">
        <name>Zn(2+)</name>
        <dbReference type="ChEBI" id="CHEBI:29105"/>
    </cofactor>
    <text evidence="7">Binds 1 zinc ion.</text>
</comment>
<dbReference type="PANTHER" id="PTHR43660">
    <property type="entry name" value="DIPEPTIDYL CARBOXYPEPTIDASE"/>
    <property type="match status" value="1"/>
</dbReference>
<feature type="signal peptide" evidence="8">
    <location>
        <begin position="1"/>
        <end position="20"/>
    </location>
</feature>
<dbReference type="InterPro" id="IPR001567">
    <property type="entry name" value="Pept_M3A_M3B_dom"/>
</dbReference>
<evidence type="ECO:0000256" key="4">
    <source>
        <dbReference type="ARBA" id="ARBA00022801"/>
    </source>
</evidence>
<keyword evidence="3 7" id="KW-0479">Metal-binding</keyword>
<keyword evidence="4 7" id="KW-0378">Hydrolase</keyword>
<feature type="domain" description="Peptidase M3A/M3B catalytic" evidence="9">
    <location>
        <begin position="277"/>
        <end position="725"/>
    </location>
</feature>
<dbReference type="PANTHER" id="PTHR43660:SF1">
    <property type="entry name" value="DIPEPTIDYL CARBOXYPEPTIDASE"/>
    <property type="match status" value="1"/>
</dbReference>
<evidence type="ECO:0000313" key="11">
    <source>
        <dbReference type="Proteomes" id="UP001595828"/>
    </source>
</evidence>
<name>A0ABV8RU27_9SPHN</name>
<accession>A0ABV8RU27</accession>
<protein>
    <submittedName>
        <fullName evidence="10">M3 family metallopeptidase</fullName>
    </submittedName>
</protein>
<keyword evidence="8" id="KW-0732">Signal</keyword>
<dbReference type="InterPro" id="IPR045090">
    <property type="entry name" value="Pept_M3A_M3B"/>
</dbReference>
<reference evidence="11" key="1">
    <citation type="journal article" date="2019" name="Int. J. Syst. Evol. Microbiol.">
        <title>The Global Catalogue of Microorganisms (GCM) 10K type strain sequencing project: providing services to taxonomists for standard genome sequencing and annotation.</title>
        <authorList>
            <consortium name="The Broad Institute Genomics Platform"/>
            <consortium name="The Broad Institute Genome Sequencing Center for Infectious Disease"/>
            <person name="Wu L."/>
            <person name="Ma J."/>
        </authorList>
    </citation>
    <scope>NUCLEOTIDE SEQUENCE [LARGE SCALE GENOMIC DNA]</scope>
    <source>
        <strain evidence="11">CGMCC 1.12989</strain>
    </source>
</reference>
<dbReference type="Proteomes" id="UP001595828">
    <property type="component" value="Unassembled WGS sequence"/>
</dbReference>
<evidence type="ECO:0000313" key="10">
    <source>
        <dbReference type="EMBL" id="MFC4296390.1"/>
    </source>
</evidence>
<organism evidence="10 11">
    <name type="scientific">Novosphingobium tardum</name>
    <dbReference type="NCBI Taxonomy" id="1538021"/>
    <lineage>
        <taxon>Bacteria</taxon>
        <taxon>Pseudomonadati</taxon>
        <taxon>Pseudomonadota</taxon>
        <taxon>Alphaproteobacteria</taxon>
        <taxon>Sphingomonadales</taxon>
        <taxon>Sphingomonadaceae</taxon>
        <taxon>Novosphingobium</taxon>
    </lineage>
</organism>
<gene>
    <name evidence="10" type="ORF">ACFO0A_15145</name>
</gene>
<evidence type="ECO:0000256" key="1">
    <source>
        <dbReference type="ARBA" id="ARBA00006040"/>
    </source>
</evidence>
<feature type="chain" id="PRO_5046713210" evidence="8">
    <location>
        <begin position="21"/>
        <end position="732"/>
    </location>
</feature>
<comment type="caution">
    <text evidence="10">The sequence shown here is derived from an EMBL/GenBank/DDBJ whole genome shotgun (WGS) entry which is preliminary data.</text>
</comment>
<evidence type="ECO:0000256" key="8">
    <source>
        <dbReference type="SAM" id="SignalP"/>
    </source>
</evidence>
<keyword evidence="2 7" id="KW-0645">Protease</keyword>
<evidence type="ECO:0000256" key="7">
    <source>
        <dbReference type="RuleBase" id="RU003435"/>
    </source>
</evidence>
<dbReference type="EMBL" id="JBHSDR010000008">
    <property type="protein sequence ID" value="MFC4296390.1"/>
    <property type="molecule type" value="Genomic_DNA"/>
</dbReference>
<evidence type="ECO:0000256" key="2">
    <source>
        <dbReference type="ARBA" id="ARBA00022670"/>
    </source>
</evidence>
<sequence>MQAKFLVNAALAAMAAGALAGCAGMAEKGAMATAPADAAPAAYNPVIPVGTGVFAQESTLPFHAPDFTKIKDSDFQPAIEQGIAIKRAEIEAIANDPAAPTFENTIVAMEKSGQMLDRANAVFSAVVGANTNDSLDAIDTATSPQLAALNDSIYLNDKLFARVKALHDAQATLGLTPDQAMVLGNAYDRFVHSGANLDPAAKEQVKAINTRLSSLSTEFSQKLTAGTKDGALVVKDKAALAGLSAAEIAAAAKGGTDRGLAGQYVLPLQNTTQQPALASLSNRATRQALFEKSWNRSERGDANDTRALIQEMAQLRAQKARLLGYPDYASYTMYDQMAKDPATALSFMNGMVPALAAAQTREAAELNKAIRASGGKFDVEPYDWDFYSEKVRKAKYDLDESQIKPYFEITRVLEDGVFYAANQLYGLTFKKRTDIPTYHPDVSVYTVYDQDGSELALFYFDPWKRDNKQGGAWMSNFVEQSKLLGMKPVIYNVENFTKPAAGQPALVSFDDVTTMFHEFGHALHGMLSNQTYPSIAGTNTARDFVEFPSQFNENWATDPKVFASYAKHYQTGKVMPAALMAKIEKARTFNQGYALGETVTAALLDMKWHALPADAPKQDVDAFEKAALAATGLKVDDVPPRYRTSYFRHIWANGYSAAYYAYLWTEMLDHDAFQWFTDHGGLTRANGQRFRDMVLSQGHSQDYAVMYRNFTGRDPSVAPMLKARGLTAPTTD</sequence>
<keyword evidence="6 7" id="KW-0482">Metalloprotease</keyword>
<dbReference type="Pfam" id="PF01432">
    <property type="entry name" value="Peptidase_M3"/>
    <property type="match status" value="1"/>
</dbReference>
<evidence type="ECO:0000256" key="5">
    <source>
        <dbReference type="ARBA" id="ARBA00022833"/>
    </source>
</evidence>
<dbReference type="PROSITE" id="PS51257">
    <property type="entry name" value="PROKAR_LIPOPROTEIN"/>
    <property type="match status" value="1"/>
</dbReference>
<dbReference type="Gene3D" id="3.40.390.10">
    <property type="entry name" value="Collagenase (Catalytic Domain)"/>
    <property type="match status" value="1"/>
</dbReference>
<evidence type="ECO:0000256" key="6">
    <source>
        <dbReference type="ARBA" id="ARBA00023049"/>
    </source>
</evidence>
<dbReference type="CDD" id="cd06456">
    <property type="entry name" value="M3A_DCP"/>
    <property type="match status" value="1"/>
</dbReference>
<keyword evidence="5 7" id="KW-0862">Zinc</keyword>
<comment type="similarity">
    <text evidence="1 7">Belongs to the peptidase M3 family.</text>
</comment>
<dbReference type="Gene3D" id="1.10.1370.10">
    <property type="entry name" value="Neurolysin, domain 3"/>
    <property type="match status" value="1"/>
</dbReference>
<evidence type="ECO:0000259" key="9">
    <source>
        <dbReference type="Pfam" id="PF01432"/>
    </source>
</evidence>
<dbReference type="InterPro" id="IPR024079">
    <property type="entry name" value="MetalloPept_cat_dom_sf"/>
</dbReference>
<evidence type="ECO:0000256" key="3">
    <source>
        <dbReference type="ARBA" id="ARBA00022723"/>
    </source>
</evidence>